<dbReference type="HOGENOM" id="CLU_000315_16_1_1"/>
<evidence type="ECO:0000256" key="6">
    <source>
        <dbReference type="ARBA" id="ARBA00022806"/>
    </source>
</evidence>
<dbReference type="PANTHER" id="PTHR10799">
    <property type="entry name" value="SNF2/RAD54 HELICASE FAMILY"/>
    <property type="match status" value="1"/>
</dbReference>
<protein>
    <recommendedName>
        <fullName evidence="3">DNA helicase</fullName>
        <ecNumber evidence="3">3.6.4.12</ecNumber>
    </recommendedName>
</protein>
<keyword evidence="7" id="KW-0067">ATP-binding</keyword>
<dbReference type="GO" id="GO:0003677">
    <property type="term" value="F:DNA binding"/>
    <property type="evidence" value="ECO:0000318"/>
    <property type="project" value="GO_Central"/>
</dbReference>
<dbReference type="InterPro" id="IPR027417">
    <property type="entry name" value="P-loop_NTPase"/>
</dbReference>
<dbReference type="GO" id="GO:0031507">
    <property type="term" value="P:heterochromatin formation"/>
    <property type="evidence" value="ECO:0000318"/>
    <property type="project" value="GO_Central"/>
</dbReference>
<dbReference type="Proteomes" id="UP000015101">
    <property type="component" value="Unassembled WGS sequence"/>
</dbReference>
<keyword evidence="9" id="KW-0238">DNA-binding</keyword>
<dbReference type="FunFam" id="3.40.50.300:FF:001629">
    <property type="entry name" value="Probable ATP-dependent helicase PF08_0048"/>
    <property type="match status" value="1"/>
</dbReference>
<reference evidence="14" key="3">
    <citation type="submission" date="2015-06" db="UniProtKB">
        <authorList>
            <consortium name="EnsemblMetazoa"/>
        </authorList>
    </citation>
    <scope>IDENTIFICATION</scope>
</reference>
<dbReference type="SUPFAM" id="SSF52540">
    <property type="entry name" value="P-loop containing nucleoside triphosphate hydrolases"/>
    <property type="match status" value="2"/>
</dbReference>
<evidence type="ECO:0000256" key="8">
    <source>
        <dbReference type="ARBA" id="ARBA00022853"/>
    </source>
</evidence>
<accession>T1EDH2</accession>
<dbReference type="CDD" id="cd17998">
    <property type="entry name" value="DEXHc_SMARCAD1"/>
    <property type="match status" value="1"/>
</dbReference>
<keyword evidence="6" id="KW-0347">Helicase</keyword>
<dbReference type="FunCoup" id="T1EDH2">
    <property type="interactions" value="1888"/>
</dbReference>
<evidence type="ECO:0000256" key="10">
    <source>
        <dbReference type="ARBA" id="ARBA00023242"/>
    </source>
</evidence>
<name>T1EDH2_HELRO</name>
<dbReference type="GO" id="GO:0140750">
    <property type="term" value="F:nucleosome array spacer activity"/>
    <property type="evidence" value="ECO:0000318"/>
    <property type="project" value="GO_Central"/>
</dbReference>
<dbReference type="GeneID" id="20194624"/>
<dbReference type="CDD" id="cd18793">
    <property type="entry name" value="SF2_C_SNF"/>
    <property type="match status" value="1"/>
</dbReference>
<dbReference type="GO" id="GO:0003682">
    <property type="term" value="F:chromatin binding"/>
    <property type="evidence" value="ECO:0000318"/>
    <property type="project" value="GO_Central"/>
</dbReference>
<dbReference type="GO" id="GO:0000785">
    <property type="term" value="C:chromatin"/>
    <property type="evidence" value="ECO:0000318"/>
    <property type="project" value="GO_Central"/>
</dbReference>
<dbReference type="GO" id="GO:0000729">
    <property type="term" value="P:DNA double-strand break processing"/>
    <property type="evidence" value="ECO:0000318"/>
    <property type="project" value="GO_Central"/>
</dbReference>
<dbReference type="CTD" id="20194624"/>
<evidence type="ECO:0000313" key="13">
    <source>
        <dbReference type="EMBL" id="ESN92387.1"/>
    </source>
</evidence>
<dbReference type="Pfam" id="PF00176">
    <property type="entry name" value="SNF2-rel_dom"/>
    <property type="match status" value="1"/>
</dbReference>
<proteinExistence type="inferred from homology"/>
<evidence type="ECO:0000259" key="11">
    <source>
        <dbReference type="PROSITE" id="PS51192"/>
    </source>
</evidence>
<feature type="domain" description="Helicase ATP-binding" evidence="11">
    <location>
        <begin position="89"/>
        <end position="257"/>
    </location>
</feature>
<dbReference type="EMBL" id="KB097642">
    <property type="protein sequence ID" value="ESN92387.1"/>
    <property type="molecule type" value="Genomic_DNA"/>
</dbReference>
<dbReference type="GO" id="GO:0003678">
    <property type="term" value="F:DNA helicase activity"/>
    <property type="evidence" value="ECO:0007669"/>
    <property type="project" value="UniProtKB-EC"/>
</dbReference>
<dbReference type="InterPro" id="IPR000330">
    <property type="entry name" value="SNF2_N"/>
</dbReference>
<evidence type="ECO:0000256" key="3">
    <source>
        <dbReference type="ARBA" id="ARBA00012551"/>
    </source>
</evidence>
<dbReference type="SMART" id="SM00490">
    <property type="entry name" value="HELICc"/>
    <property type="match status" value="1"/>
</dbReference>
<evidence type="ECO:0000259" key="12">
    <source>
        <dbReference type="PROSITE" id="PS51194"/>
    </source>
</evidence>
<comment type="similarity">
    <text evidence="2">Belongs to the SNF2/RAD54 helicase family.</text>
</comment>
<dbReference type="GO" id="GO:0016787">
    <property type="term" value="F:hydrolase activity"/>
    <property type="evidence" value="ECO:0007669"/>
    <property type="project" value="UniProtKB-KW"/>
</dbReference>
<organism evidence="14 15">
    <name type="scientific">Helobdella robusta</name>
    <name type="common">Californian leech</name>
    <dbReference type="NCBI Taxonomy" id="6412"/>
    <lineage>
        <taxon>Eukaryota</taxon>
        <taxon>Metazoa</taxon>
        <taxon>Spiralia</taxon>
        <taxon>Lophotrochozoa</taxon>
        <taxon>Annelida</taxon>
        <taxon>Clitellata</taxon>
        <taxon>Hirudinea</taxon>
        <taxon>Rhynchobdellida</taxon>
        <taxon>Glossiphoniidae</taxon>
        <taxon>Helobdella</taxon>
    </lineage>
</organism>
<keyword evidence="4" id="KW-0547">Nucleotide-binding</keyword>
<dbReference type="Pfam" id="PF00271">
    <property type="entry name" value="Helicase_C"/>
    <property type="match status" value="1"/>
</dbReference>
<dbReference type="EnsemblMetazoa" id="HelroT103742">
    <property type="protein sequence ID" value="HelroP103742"/>
    <property type="gene ID" value="HelroG103742"/>
</dbReference>
<evidence type="ECO:0000256" key="1">
    <source>
        <dbReference type="ARBA" id="ARBA00004123"/>
    </source>
</evidence>
<gene>
    <name evidence="14" type="primary">20194624</name>
    <name evidence="13" type="ORF">HELRODRAFT_103742</name>
</gene>
<evidence type="ECO:0000256" key="4">
    <source>
        <dbReference type="ARBA" id="ARBA00022741"/>
    </source>
</evidence>
<evidence type="ECO:0000256" key="2">
    <source>
        <dbReference type="ARBA" id="ARBA00007025"/>
    </source>
</evidence>
<dbReference type="FunFam" id="3.40.50.10810:FF:000014">
    <property type="entry name" value="SWI/SNF-related matrix-associated actin-dependent regulator of chromatin subfamily A containing DEAD/H box 1"/>
    <property type="match status" value="1"/>
</dbReference>
<dbReference type="GO" id="GO:0005524">
    <property type="term" value="F:ATP binding"/>
    <property type="evidence" value="ECO:0007669"/>
    <property type="project" value="UniProtKB-KW"/>
</dbReference>
<reference evidence="15" key="1">
    <citation type="submission" date="2012-12" db="EMBL/GenBank/DDBJ databases">
        <authorList>
            <person name="Hellsten U."/>
            <person name="Grimwood J."/>
            <person name="Chapman J.A."/>
            <person name="Shapiro H."/>
            <person name="Aerts A."/>
            <person name="Otillar R.P."/>
            <person name="Terry A.Y."/>
            <person name="Boore J.L."/>
            <person name="Simakov O."/>
            <person name="Marletaz F."/>
            <person name="Cho S.-J."/>
            <person name="Edsinger-Gonzales E."/>
            <person name="Havlak P."/>
            <person name="Kuo D.-H."/>
            <person name="Larsson T."/>
            <person name="Lv J."/>
            <person name="Arendt D."/>
            <person name="Savage R."/>
            <person name="Osoegawa K."/>
            <person name="de Jong P."/>
            <person name="Lindberg D.R."/>
            <person name="Seaver E.C."/>
            <person name="Weisblat D.A."/>
            <person name="Putnam N.H."/>
            <person name="Grigoriev I.V."/>
            <person name="Rokhsar D.S."/>
        </authorList>
    </citation>
    <scope>NUCLEOTIDE SEQUENCE</scope>
</reference>
<evidence type="ECO:0000313" key="14">
    <source>
        <dbReference type="EnsemblMetazoa" id="HelroP103742"/>
    </source>
</evidence>
<dbReference type="EMBL" id="AMQM01007590">
    <property type="status" value="NOT_ANNOTATED_CDS"/>
    <property type="molecule type" value="Genomic_DNA"/>
</dbReference>
<dbReference type="AlphaFoldDB" id="T1EDH2"/>
<dbReference type="InterPro" id="IPR001650">
    <property type="entry name" value="Helicase_C-like"/>
</dbReference>
<evidence type="ECO:0000256" key="9">
    <source>
        <dbReference type="ARBA" id="ARBA00023125"/>
    </source>
</evidence>
<dbReference type="InParanoid" id="T1EDH2"/>
<dbReference type="GO" id="GO:0005634">
    <property type="term" value="C:nucleus"/>
    <property type="evidence" value="ECO:0000318"/>
    <property type="project" value="GO_Central"/>
</dbReference>
<dbReference type="OMA" id="NKVMIRN"/>
<feature type="domain" description="Helicase C-terminal" evidence="12">
    <location>
        <begin position="439"/>
        <end position="595"/>
    </location>
</feature>
<evidence type="ECO:0000313" key="15">
    <source>
        <dbReference type="Proteomes" id="UP000015101"/>
    </source>
</evidence>
<keyword evidence="10" id="KW-0539">Nucleus</keyword>
<dbReference type="STRING" id="6412.T1EDH2"/>
<dbReference type="Gene3D" id="3.40.50.10810">
    <property type="entry name" value="Tandem AAA-ATPase domain"/>
    <property type="match status" value="1"/>
</dbReference>
<sequence>MKDKLEKNKNLGKWIISECKVLLEIRDNIRSLMEKCQKISTNLESSIFELLGGEQLTNKADDLTSLILFVNLPSLSLTPYQLVGLNWLIMMHQHKLNGILGDEMGLGKTIQTIAFLAYLLEKGDEGPHVIISPSSTIDNWLRELQKWCPSLKVLPYYGSQEERRHMRHQLMKAGSDVNVILTSYNMASGSVEDRVLFKKFNYRYAVFDEGHMLKNMHSNRYKSLMKISSERRLLLTGTPLQNNLLELMSLLSFLMPDIFAGKTDNFRKIFSMSSGSSNDIRGTYEQETLVHAKRILQPFFLRRLKINVLKQLPKKSDHVIKVSMSHDQGRLYEKLRKHKGKSGCGSDVQSSGASMLMQLRKSANHELLHRALYNDDLLMTIAKRLIKDSAFRNSDVQCIFEDLQVMSDFEIHTLVSKHKVTKEYKLEESVICRSGKFAHLDEVLPEMKIKGDRILLFSQFTMMLDIIEVYLEFRGYKYLRLDGSTPVTERQELIDKFTDDDDIFIFLLSTKAGGMGINLTAANVVVLHDIDFNPYNDKQAEDRCHRVGQTRDVKVYRLITKNSIEEAMLRCAQDKLKLERDVTGNSTDVNEEANTADVASLLKEALKMR</sequence>
<dbReference type="Gene3D" id="3.40.50.300">
    <property type="entry name" value="P-loop containing nucleotide triphosphate hydrolases"/>
    <property type="match status" value="1"/>
</dbReference>
<dbReference type="SMART" id="SM00487">
    <property type="entry name" value="DEXDc"/>
    <property type="match status" value="1"/>
</dbReference>
<dbReference type="InterPro" id="IPR014001">
    <property type="entry name" value="Helicase_ATP-bd"/>
</dbReference>
<dbReference type="GO" id="GO:0045944">
    <property type="term" value="P:positive regulation of transcription by RNA polymerase II"/>
    <property type="evidence" value="ECO:0000318"/>
    <property type="project" value="GO_Central"/>
</dbReference>
<dbReference type="RefSeq" id="XP_009029488.1">
    <property type="nucleotide sequence ID" value="XM_009031240.1"/>
</dbReference>
<dbReference type="InterPro" id="IPR038718">
    <property type="entry name" value="SNF2-like_sf"/>
</dbReference>
<keyword evidence="15" id="KW-1185">Reference proteome</keyword>
<reference evidence="13 15" key="2">
    <citation type="journal article" date="2013" name="Nature">
        <title>Insights into bilaterian evolution from three spiralian genomes.</title>
        <authorList>
            <person name="Simakov O."/>
            <person name="Marletaz F."/>
            <person name="Cho S.J."/>
            <person name="Edsinger-Gonzales E."/>
            <person name="Havlak P."/>
            <person name="Hellsten U."/>
            <person name="Kuo D.H."/>
            <person name="Larsson T."/>
            <person name="Lv J."/>
            <person name="Arendt D."/>
            <person name="Savage R."/>
            <person name="Osoegawa K."/>
            <person name="de Jong P."/>
            <person name="Grimwood J."/>
            <person name="Chapman J.A."/>
            <person name="Shapiro H."/>
            <person name="Aerts A."/>
            <person name="Otillar R.P."/>
            <person name="Terry A.Y."/>
            <person name="Boore J.L."/>
            <person name="Grigoriev I.V."/>
            <person name="Lindberg D.R."/>
            <person name="Seaver E.C."/>
            <person name="Weisblat D.A."/>
            <person name="Putnam N.H."/>
            <person name="Rokhsar D.S."/>
        </authorList>
    </citation>
    <scope>NUCLEOTIDE SEQUENCE</scope>
</reference>
<dbReference type="PROSITE" id="PS51194">
    <property type="entry name" value="HELICASE_CTER"/>
    <property type="match status" value="1"/>
</dbReference>
<dbReference type="EC" id="3.6.4.12" evidence="3"/>
<dbReference type="PROSITE" id="PS51192">
    <property type="entry name" value="HELICASE_ATP_BIND_1"/>
    <property type="match status" value="1"/>
</dbReference>
<dbReference type="KEGG" id="hro:HELRODRAFT_103742"/>
<keyword evidence="5" id="KW-0378">Hydrolase</keyword>
<evidence type="ECO:0000256" key="7">
    <source>
        <dbReference type="ARBA" id="ARBA00022840"/>
    </source>
</evidence>
<dbReference type="InterPro" id="IPR049730">
    <property type="entry name" value="SNF2/RAD54-like_C"/>
</dbReference>
<dbReference type="OrthoDB" id="448448at2759"/>
<dbReference type="eggNOG" id="KOG0389">
    <property type="taxonomic scope" value="Eukaryota"/>
</dbReference>
<evidence type="ECO:0000256" key="5">
    <source>
        <dbReference type="ARBA" id="ARBA00022801"/>
    </source>
</evidence>
<keyword evidence="8" id="KW-0156">Chromatin regulator</keyword>
<comment type="subcellular location">
    <subcellularLocation>
        <location evidence="1">Nucleus</location>
    </subcellularLocation>
</comment>